<dbReference type="Gene3D" id="3.40.50.620">
    <property type="entry name" value="HUPs"/>
    <property type="match status" value="1"/>
</dbReference>
<comment type="catalytic activity">
    <reaction evidence="9 10">
        <text>1D-myo-inositol 2-amino-2-deoxy-alpha-D-glucopyranoside + L-cysteine + ATP = 1D-myo-inositol 2-(L-cysteinylamino)-2-deoxy-alpha-D-glucopyranoside + AMP + diphosphate + H(+)</text>
        <dbReference type="Rhea" id="RHEA:26176"/>
        <dbReference type="ChEBI" id="CHEBI:15378"/>
        <dbReference type="ChEBI" id="CHEBI:30616"/>
        <dbReference type="ChEBI" id="CHEBI:33019"/>
        <dbReference type="ChEBI" id="CHEBI:35235"/>
        <dbReference type="ChEBI" id="CHEBI:58886"/>
        <dbReference type="ChEBI" id="CHEBI:58887"/>
        <dbReference type="ChEBI" id="CHEBI:456215"/>
        <dbReference type="EC" id="6.3.1.13"/>
    </reaction>
</comment>
<keyword evidence="8 10" id="KW-0067">ATP-binding</keyword>
<keyword evidence="7 10" id="KW-0862">Zinc</keyword>
<dbReference type="RefSeq" id="WP_166193168.1">
    <property type="nucleotide sequence ID" value="NZ_JAAOIV010000002.1"/>
</dbReference>
<name>A0A967E844_9MICO</name>
<reference evidence="12" key="1">
    <citation type="submission" date="2020-03" db="EMBL/GenBank/DDBJ databases">
        <title>Draft sequencing of Calidifontibacter sp. DB0510.</title>
        <authorList>
            <person name="Kim D.-U."/>
        </authorList>
    </citation>
    <scope>NUCLEOTIDE SEQUENCE</scope>
    <source>
        <strain evidence="12">DB0510</strain>
    </source>
</reference>
<dbReference type="GO" id="GO:0005524">
    <property type="term" value="F:ATP binding"/>
    <property type="evidence" value="ECO:0007669"/>
    <property type="project" value="UniProtKB-KW"/>
</dbReference>
<evidence type="ECO:0000256" key="2">
    <source>
        <dbReference type="ARBA" id="ARBA00007723"/>
    </source>
</evidence>
<evidence type="ECO:0000313" key="13">
    <source>
        <dbReference type="Proteomes" id="UP000744769"/>
    </source>
</evidence>
<dbReference type="InterPro" id="IPR024909">
    <property type="entry name" value="Cys-tRNA/MSH_ligase"/>
</dbReference>
<feature type="short sequence motif" description="'ERGGDP' region" evidence="10">
    <location>
        <begin position="194"/>
        <end position="199"/>
    </location>
</feature>
<dbReference type="InterPro" id="IPR014729">
    <property type="entry name" value="Rossmann-like_a/b/a_fold"/>
</dbReference>
<dbReference type="GO" id="GO:0008270">
    <property type="term" value="F:zinc ion binding"/>
    <property type="evidence" value="ECO:0007669"/>
    <property type="project" value="UniProtKB-UniRule"/>
</dbReference>
<evidence type="ECO:0000256" key="7">
    <source>
        <dbReference type="ARBA" id="ARBA00022833"/>
    </source>
</evidence>
<dbReference type="PANTHER" id="PTHR10890:SF3">
    <property type="entry name" value="CYSTEINE--TRNA LIGASE, CYTOPLASMIC"/>
    <property type="match status" value="1"/>
</dbReference>
<keyword evidence="13" id="KW-1185">Reference proteome</keyword>
<feature type="binding site" evidence="10">
    <location>
        <begin position="81"/>
        <end position="83"/>
    </location>
    <ligand>
        <name>L-cysteinyl-5'-AMP</name>
        <dbReference type="ChEBI" id="CHEBI:144924"/>
    </ligand>
</feature>
<dbReference type="GO" id="GO:0035446">
    <property type="term" value="F:cysteine-glucosaminylinositol ligase activity"/>
    <property type="evidence" value="ECO:0007669"/>
    <property type="project" value="UniProtKB-UniRule"/>
</dbReference>
<feature type="binding site" evidence="10">
    <location>
        <position position="58"/>
    </location>
    <ligand>
        <name>L-cysteinyl-5'-AMP</name>
        <dbReference type="ChEBI" id="CHEBI:144924"/>
    </ligand>
</feature>
<feature type="binding site" evidence="10">
    <location>
        <position position="43"/>
    </location>
    <ligand>
        <name>Zn(2+)</name>
        <dbReference type="ChEBI" id="CHEBI:29105"/>
    </ligand>
</feature>
<accession>A0A967E844</accession>
<keyword evidence="6 10" id="KW-0547">Nucleotide-binding</keyword>
<comment type="cofactor">
    <cofactor evidence="10">
        <name>Zn(2+)</name>
        <dbReference type="ChEBI" id="CHEBI:29105"/>
    </cofactor>
    <text evidence="10">Binds 1 zinc ion per subunit.</text>
</comment>
<feature type="binding site" evidence="10">
    <location>
        <position position="235"/>
    </location>
    <ligand>
        <name>L-cysteinyl-5'-AMP</name>
        <dbReference type="ChEBI" id="CHEBI:144924"/>
    </ligand>
</feature>
<comment type="function">
    <text evidence="1 10">Catalyzes the ATP-dependent condensation of GlcN-Ins and L-cysteine to form L-Cys-GlcN-Ins.</text>
</comment>
<dbReference type="EC" id="6.3.1.13" evidence="10"/>
<evidence type="ECO:0000256" key="4">
    <source>
        <dbReference type="ARBA" id="ARBA00022598"/>
    </source>
</evidence>
<keyword evidence="5 10" id="KW-0479">Metal-binding</keyword>
<proteinExistence type="inferred from homology"/>
<dbReference type="Pfam" id="PF01406">
    <property type="entry name" value="tRNA-synt_1e"/>
    <property type="match status" value="1"/>
</dbReference>
<feature type="domain" description="tRNA synthetases class I catalytic" evidence="11">
    <location>
        <begin position="35"/>
        <end position="345"/>
    </location>
</feature>
<dbReference type="InterPro" id="IPR017812">
    <property type="entry name" value="Mycothiol_ligase_MshC"/>
</dbReference>
<dbReference type="Proteomes" id="UP000744769">
    <property type="component" value="Unassembled WGS sequence"/>
</dbReference>
<feature type="short sequence motif" description="'HIGH' region" evidence="10">
    <location>
        <begin position="45"/>
        <end position="55"/>
    </location>
</feature>
<gene>
    <name evidence="10" type="primary">mshC</name>
    <name evidence="12" type="ORF">G9U51_03390</name>
</gene>
<dbReference type="GO" id="GO:0004817">
    <property type="term" value="F:cysteine-tRNA ligase activity"/>
    <property type="evidence" value="ECO:0007669"/>
    <property type="project" value="TreeGrafter"/>
</dbReference>
<dbReference type="PRINTS" id="PR00983">
    <property type="entry name" value="TRNASYNTHCYS"/>
</dbReference>
<dbReference type="InterPro" id="IPR032678">
    <property type="entry name" value="tRNA-synt_1_cat_dom"/>
</dbReference>
<dbReference type="PANTHER" id="PTHR10890">
    <property type="entry name" value="CYSTEINYL-TRNA SYNTHETASE"/>
    <property type="match status" value="1"/>
</dbReference>
<dbReference type="Gene3D" id="1.20.120.640">
    <property type="entry name" value="Anticodon-binding domain of a subclass of class I aminoacyl-tRNA synthetases"/>
    <property type="match status" value="1"/>
</dbReference>
<feature type="binding site" evidence="10">
    <location>
        <position position="291"/>
    </location>
    <ligand>
        <name>L-cysteinyl-5'-AMP</name>
        <dbReference type="ChEBI" id="CHEBI:144924"/>
    </ligand>
</feature>
<dbReference type="AlphaFoldDB" id="A0A967E844"/>
<evidence type="ECO:0000256" key="5">
    <source>
        <dbReference type="ARBA" id="ARBA00022723"/>
    </source>
</evidence>
<evidence type="ECO:0000256" key="9">
    <source>
        <dbReference type="ARBA" id="ARBA00048350"/>
    </source>
</evidence>
<feature type="binding site" evidence="10">
    <location>
        <begin position="257"/>
        <end position="259"/>
    </location>
    <ligand>
        <name>L-cysteinyl-5'-AMP</name>
        <dbReference type="ChEBI" id="CHEBI:144924"/>
    </ligand>
</feature>
<dbReference type="GO" id="GO:0010125">
    <property type="term" value="P:mycothiol biosynthetic process"/>
    <property type="evidence" value="ECO:0007669"/>
    <property type="project" value="UniProtKB-UniRule"/>
</dbReference>
<feature type="short sequence motif" description="'KMSKS' region" evidence="10">
    <location>
        <begin position="297"/>
        <end position="301"/>
    </location>
</feature>
<feature type="binding site" evidence="10">
    <location>
        <begin position="43"/>
        <end position="46"/>
    </location>
    <ligand>
        <name>L-cysteinyl-5'-AMP</name>
        <dbReference type="ChEBI" id="CHEBI:144924"/>
    </ligand>
</feature>
<keyword evidence="4 10" id="KW-0436">Ligase</keyword>
<dbReference type="GO" id="GO:0005829">
    <property type="term" value="C:cytosol"/>
    <property type="evidence" value="ECO:0007669"/>
    <property type="project" value="TreeGrafter"/>
</dbReference>
<protein>
    <recommendedName>
        <fullName evidence="10">L-cysteine:1D-myo-inositol 2-amino-2-deoxy-alpha-D-glucopyranoside ligase</fullName>
        <shortName evidence="10">L-Cys:GlcN-Ins ligase</shortName>
        <ecNumber evidence="10">6.3.1.13</ecNumber>
    </recommendedName>
    <alternativeName>
        <fullName evidence="10">Mycothiol ligase</fullName>
        <shortName evidence="10">MSH ligase</shortName>
    </alternativeName>
</protein>
<dbReference type="HAMAP" id="MF_01697">
    <property type="entry name" value="MshC"/>
    <property type="match status" value="1"/>
</dbReference>
<comment type="caution">
    <text evidence="12">The sequence shown here is derived from an EMBL/GenBank/DDBJ whole genome shotgun (WGS) entry which is preliminary data.</text>
</comment>
<evidence type="ECO:0000313" key="12">
    <source>
        <dbReference type="EMBL" id="NHN54827.1"/>
    </source>
</evidence>
<dbReference type="EMBL" id="JAAOIV010000002">
    <property type="protein sequence ID" value="NHN54827.1"/>
    <property type="molecule type" value="Genomic_DNA"/>
</dbReference>
<comment type="similarity">
    <text evidence="2 10">Belongs to the class-I aminoacyl-tRNA synthetase family. MshC subfamily.</text>
</comment>
<evidence type="ECO:0000256" key="8">
    <source>
        <dbReference type="ARBA" id="ARBA00022840"/>
    </source>
</evidence>
<sequence length="416" mass="45747">MKSWSAPSVPSLPGTAPMLRLRDEHTGELAPLETDGTATVYVCGITPYDATHLGHAATYHTFDLVHRVLRDAGQQVTYVQNVTDIDDPLIERAQRDGVDWRELATSEIELFHDDMTALRIIPPDHYVGVVETMPRHVATIERLVELGVAYALPVEEREAGAGGIRDWYLDLATQPRFGEISGWTREQMMDVFAERGGDPDRPGKRDRLDPLLWRGRRVGEPFWDGASLGEGRPGWHLECTTIALDHLGMGFTLQGGGTDLIFPHHEMSAVQGEAVTGSSPFARSYAHQAMVAYDGEKMSKSKGNLVKVSQLLRDGVDPRAIRLVLLDQHYAQPWEYTTELLREAEKRWGTWRSALDGAGDAGADDLLAGVREALARDLDSPAAIGLVDSWAREYADAGAGPSPKVADLLDALLGLR</sequence>
<evidence type="ECO:0000256" key="1">
    <source>
        <dbReference type="ARBA" id="ARBA00003679"/>
    </source>
</evidence>
<evidence type="ECO:0000259" key="11">
    <source>
        <dbReference type="Pfam" id="PF01406"/>
    </source>
</evidence>
<dbReference type="NCBIfam" id="TIGR03447">
    <property type="entry name" value="mycothiol_MshC"/>
    <property type="match status" value="1"/>
</dbReference>
<feature type="binding site" evidence="10">
    <location>
        <position position="239"/>
    </location>
    <ligand>
        <name>Zn(2+)</name>
        <dbReference type="ChEBI" id="CHEBI:29105"/>
    </ligand>
</feature>
<organism evidence="12 13">
    <name type="scientific">Metallococcus carri</name>
    <dbReference type="NCBI Taxonomy" id="1656884"/>
    <lineage>
        <taxon>Bacteria</taxon>
        <taxon>Bacillati</taxon>
        <taxon>Actinomycetota</taxon>
        <taxon>Actinomycetes</taxon>
        <taxon>Micrococcales</taxon>
        <taxon>Dermacoccaceae</taxon>
        <taxon>Metallococcus</taxon>
    </lineage>
</organism>
<evidence type="ECO:0000256" key="10">
    <source>
        <dbReference type="HAMAP-Rule" id="MF_01697"/>
    </source>
</evidence>
<comment type="subunit">
    <text evidence="3 10">Monomer.</text>
</comment>
<dbReference type="GO" id="GO:0006423">
    <property type="term" value="P:cysteinyl-tRNA aminoacylation"/>
    <property type="evidence" value="ECO:0007669"/>
    <property type="project" value="TreeGrafter"/>
</dbReference>
<dbReference type="SUPFAM" id="SSF52374">
    <property type="entry name" value="Nucleotidylyl transferase"/>
    <property type="match status" value="1"/>
</dbReference>
<feature type="binding site" evidence="10">
    <location>
        <position position="264"/>
    </location>
    <ligand>
        <name>Zn(2+)</name>
        <dbReference type="ChEBI" id="CHEBI:29105"/>
    </ligand>
</feature>
<evidence type="ECO:0000256" key="3">
    <source>
        <dbReference type="ARBA" id="ARBA00011245"/>
    </source>
</evidence>
<evidence type="ECO:0000256" key="6">
    <source>
        <dbReference type="ARBA" id="ARBA00022741"/>
    </source>
</evidence>